<dbReference type="InterPro" id="IPR006311">
    <property type="entry name" value="TAT_signal"/>
</dbReference>
<dbReference type="Gene3D" id="3.40.33.10">
    <property type="entry name" value="CAP"/>
    <property type="match status" value="1"/>
</dbReference>
<feature type="domain" description="SCP" evidence="2">
    <location>
        <begin position="114"/>
        <end position="224"/>
    </location>
</feature>
<name>A0A6M8B4U0_9ACTO</name>
<keyword evidence="4" id="KW-1185">Reference proteome</keyword>
<dbReference type="KEGG" id="amam:HPC72_01420"/>
<dbReference type="PROSITE" id="PS51318">
    <property type="entry name" value="TAT"/>
    <property type="match status" value="1"/>
</dbReference>
<feature type="region of interest" description="Disordered" evidence="1">
    <location>
        <begin position="265"/>
        <end position="317"/>
    </location>
</feature>
<evidence type="ECO:0000313" key="4">
    <source>
        <dbReference type="Proteomes" id="UP000504752"/>
    </source>
</evidence>
<dbReference type="RefSeq" id="WP_159523718.1">
    <property type="nucleotide sequence ID" value="NZ_CP053642.1"/>
</dbReference>
<feature type="compositionally biased region" description="Low complexity" evidence="1">
    <location>
        <begin position="268"/>
        <end position="294"/>
    </location>
</feature>
<gene>
    <name evidence="3" type="ORF">HPC72_01420</name>
</gene>
<accession>A0A6M8B4U0</accession>
<dbReference type="AlphaFoldDB" id="A0A6M8B4U0"/>
<protein>
    <recommendedName>
        <fullName evidence="2">SCP domain-containing protein</fullName>
    </recommendedName>
</protein>
<dbReference type="InterPro" id="IPR035940">
    <property type="entry name" value="CAP_sf"/>
</dbReference>
<dbReference type="SUPFAM" id="SSF55797">
    <property type="entry name" value="PR-1-like"/>
    <property type="match status" value="1"/>
</dbReference>
<organism evidence="3 4">
    <name type="scientific">Actinomyces marmotae</name>
    <dbReference type="NCBI Taxonomy" id="2737173"/>
    <lineage>
        <taxon>Bacteria</taxon>
        <taxon>Bacillati</taxon>
        <taxon>Actinomycetota</taxon>
        <taxon>Actinomycetes</taxon>
        <taxon>Actinomycetales</taxon>
        <taxon>Actinomycetaceae</taxon>
        <taxon>Actinomyces</taxon>
    </lineage>
</organism>
<dbReference type="InterPro" id="IPR014044">
    <property type="entry name" value="CAP_dom"/>
</dbReference>
<dbReference type="EMBL" id="CP053642">
    <property type="protein sequence ID" value="QKD79096.1"/>
    <property type="molecule type" value="Genomic_DNA"/>
</dbReference>
<sequence length="328" mass="33470">MTTTFTLSTSRRDALKVGGLVVAGGAALIGGTAAIAPSAAASSRLDTGVHLGSGSVGTRTVVLDQPSVRAEALAAVRQLRLDMWAKNPPLLSVAGSTGGTVQSYAQEQGYASAEAYADALVWDQDMERVSVQRLVECLEMGRIEHSRPNGESYSTAHIGDVTNGTFEILAATTDQSATISTGIGIWASEYDKLVAAGGAWNHETGHLHTLLNPTITSIGFAASAGYFTGEGLWAHSAPAESVGWSGIYDVTLANGGGSASSVPAGYQAPAPAASEPASASASAAPTPADATTATNRLRPAVTKPWNLSSSGSSPDSLLRGLRAVFRGK</sequence>
<evidence type="ECO:0000259" key="2">
    <source>
        <dbReference type="Pfam" id="PF00188"/>
    </source>
</evidence>
<proteinExistence type="predicted"/>
<reference evidence="3 4" key="1">
    <citation type="submission" date="2020-05" db="EMBL/GenBank/DDBJ databases">
        <title>Actinomyces sp. zg-325.</title>
        <authorList>
            <person name="Yang C."/>
        </authorList>
    </citation>
    <scope>NUCLEOTIDE SEQUENCE [LARGE SCALE GENOMIC DNA]</scope>
    <source>
        <strain evidence="4">zg-325</strain>
    </source>
</reference>
<evidence type="ECO:0000313" key="3">
    <source>
        <dbReference type="EMBL" id="QKD79096.1"/>
    </source>
</evidence>
<feature type="compositionally biased region" description="Low complexity" evidence="1">
    <location>
        <begin position="307"/>
        <end position="317"/>
    </location>
</feature>
<evidence type="ECO:0000256" key="1">
    <source>
        <dbReference type="SAM" id="MobiDB-lite"/>
    </source>
</evidence>
<dbReference type="Pfam" id="PF00188">
    <property type="entry name" value="CAP"/>
    <property type="match status" value="1"/>
</dbReference>
<dbReference type="Proteomes" id="UP000504752">
    <property type="component" value="Chromosome"/>
</dbReference>